<dbReference type="InterPro" id="IPR001356">
    <property type="entry name" value="HD"/>
</dbReference>
<dbReference type="PROSITE" id="PS51982">
    <property type="entry name" value="CMP"/>
    <property type="match status" value="1"/>
</dbReference>
<dbReference type="KEGG" id="pmrn:116943984"/>
<dbReference type="RefSeq" id="XP_032813269.1">
    <property type="nucleotide sequence ID" value="XM_032957378.1"/>
</dbReference>
<dbReference type="Gene3D" id="1.10.260.40">
    <property type="entry name" value="lambda repressor-like DNA-binding domains"/>
    <property type="match status" value="2"/>
</dbReference>
<dbReference type="CDD" id="cd00086">
    <property type="entry name" value="homeodomain"/>
    <property type="match status" value="1"/>
</dbReference>
<feature type="domain" description="Homeobox" evidence="12">
    <location>
        <begin position="749"/>
        <end position="810"/>
    </location>
</feature>
<evidence type="ECO:0000259" key="13">
    <source>
        <dbReference type="PROSITE" id="PS51042"/>
    </source>
</evidence>
<keyword evidence="16" id="KW-1185">Reference proteome</keyword>
<dbReference type="InterPro" id="IPR032392">
    <property type="entry name" value="ULD"/>
</dbReference>
<dbReference type="SMART" id="SM01109">
    <property type="entry name" value="CUT"/>
    <property type="match status" value="2"/>
</dbReference>
<protein>
    <submittedName>
        <fullName evidence="17 18">DNA-binding protein SATB2-like isoform X1</fullName>
    </submittedName>
</protein>
<dbReference type="InterPro" id="IPR032355">
    <property type="entry name" value="CUTL"/>
</dbReference>
<dbReference type="Proteomes" id="UP001318040">
    <property type="component" value="Chromosome 19"/>
</dbReference>
<evidence type="ECO:0000313" key="18">
    <source>
        <dbReference type="RefSeq" id="XP_032813269.1"/>
    </source>
</evidence>
<evidence type="ECO:0000256" key="9">
    <source>
        <dbReference type="ARBA" id="ARBA00023242"/>
    </source>
</evidence>
<evidence type="ECO:0000256" key="4">
    <source>
        <dbReference type="ARBA" id="ARBA00022843"/>
    </source>
</evidence>
<evidence type="ECO:0000256" key="7">
    <source>
        <dbReference type="ARBA" id="ARBA00023155"/>
    </source>
</evidence>
<name>A0AAJ7T9F6_PETMA</name>
<dbReference type="PANTHER" id="PTHR15116">
    <property type="entry name" value="DNA-BINDING PROTEIN SATB FAMILY MEMBER"/>
    <property type="match status" value="1"/>
</dbReference>
<feature type="DNA-binding region" description="Homeobox" evidence="10">
    <location>
        <begin position="751"/>
        <end position="811"/>
    </location>
</feature>
<dbReference type="PROSITE" id="PS50071">
    <property type="entry name" value="HOMEOBOX_2"/>
    <property type="match status" value="1"/>
</dbReference>
<dbReference type="FunFam" id="1.10.260.40:FF:000003">
    <property type="entry name" value="DNA-binding protein SATB"/>
    <property type="match status" value="2"/>
</dbReference>
<evidence type="ECO:0000256" key="8">
    <source>
        <dbReference type="ARBA" id="ARBA00023163"/>
    </source>
</evidence>
<dbReference type="SUPFAM" id="SSF47413">
    <property type="entry name" value="lambda repressor-like DNA-binding domains"/>
    <property type="match status" value="2"/>
</dbReference>
<feature type="region of interest" description="Disordered" evidence="11">
    <location>
        <begin position="604"/>
        <end position="649"/>
    </location>
</feature>
<feature type="region of interest" description="Disordered" evidence="11">
    <location>
        <begin position="843"/>
        <end position="864"/>
    </location>
</feature>
<evidence type="ECO:0000256" key="2">
    <source>
        <dbReference type="ARBA" id="ARBA00008190"/>
    </source>
</evidence>
<gene>
    <name evidence="17 18" type="primary">LOC116943984</name>
</gene>
<keyword evidence="4" id="KW-0832">Ubl conjugation</keyword>
<dbReference type="GO" id="GO:0000981">
    <property type="term" value="F:DNA-binding transcription factor activity, RNA polymerase II-specific"/>
    <property type="evidence" value="ECO:0007669"/>
    <property type="project" value="TreeGrafter"/>
</dbReference>
<sequence>METVADGDSRKKRWAERATDACGMSGPSPPPRSPGSRLVGPDGDCEPPPPCKGTPRTEDVGSEWLPLAAAPRRSLSRTLPLLCVVERGEWALGAEGPGPGEHVEFALVPREAPFARLPEAALLALGYSPSTATHASGQLRVGVWKPLPLGCVSDAAEATVGEMLHDVFHVLTLYIRLHCCPGLEDLPPGQWTHANVRCALQRLLRDSNQSALAKECPLSQSMISSIINGTYYASISSTKCYEFGQWYKQRKALKAPSDSEPFLPGPDEAKGPSQATHAPSRLPEPEAAAPVPHLPATTATFPLPPAPMGGLPAQFGTAHQFGTPRFMGQQQQQVMVGAAVAVAGERGSRPPGEAFVGQVTAPPHPQLAEGLAVKQEPGTDVRPDIYRRVREELKRASVSQAVFARVAFNRTQGLLSEILRKEEEPGTASQSLLVNLRAMQGFLDLGEADRDLLYLRERERAGAAGGACGGGAVTLMVPPPPPYASATAAAAWQGRAYSPQARAPEPLLKAEEGGGGCGGAGGAGGAVTAAIYDEIQQEMKRAKVSQALFAKVAVMKSQGWLCELLRWKETPTLENRTLWENLGTIQRFLALPRAERDAAYQEEMGAPAPPHHQPHPHLHPHHHHHHHHPPLHLHHQQHLQHHHHQQQAGLPANHLHLQHACQPVQQSQPCGAGGGGAQMGPSVSLDASIQQQAVNQVLSSKPATASLDSSSSSLTSLPPASSSSSSAPSSLPTSAIAAAPPSEEARPDAEPGEAATGISDEALAILQSFVQDVGPYPDTEAVHTLAAQLGLARATVTAFFREQRLRARHLRSRAQQQLPHHRHPGVPERCREAAALAVARSPCGARADERGRRPYAGGAGGGAPVSAGEDFAAFAVKGEEIGNGEEAEEEEEEPAPGLGEEGVGGDFFANHGSASSLEGDCKHFPAGTLNNGGVLGRSARDRPALLDESESTCMSE</sequence>
<dbReference type="FunFam" id="1.10.260.70:FF:000001">
    <property type="entry name" value="DNA-binding protein SATB"/>
    <property type="match status" value="1"/>
</dbReference>
<feature type="compositionally biased region" description="Acidic residues" evidence="11">
    <location>
        <begin position="883"/>
        <end position="894"/>
    </location>
</feature>
<keyword evidence="8" id="KW-0804">Transcription</keyword>
<reference evidence="17 18" key="1">
    <citation type="submission" date="2025-04" db="UniProtKB">
        <authorList>
            <consortium name="RefSeq"/>
        </authorList>
    </citation>
    <scope>IDENTIFICATION</scope>
    <source>
        <tissue evidence="17 18">Sperm</tissue>
    </source>
</reference>
<dbReference type="InterPro" id="IPR003350">
    <property type="entry name" value="CUT_dom"/>
</dbReference>
<feature type="domain" description="CUT" evidence="13">
    <location>
        <begin position="371"/>
        <end position="458"/>
    </location>
</feature>
<dbReference type="Pfam" id="PF16557">
    <property type="entry name" value="CUTL"/>
    <property type="match status" value="1"/>
</dbReference>
<dbReference type="PANTHER" id="PTHR15116:SF16">
    <property type="entry name" value="DEFECTIVE PROVENTRICULUS, ISOFORM A"/>
    <property type="match status" value="1"/>
</dbReference>
<keyword evidence="7 10" id="KW-0371">Homeobox</keyword>
<dbReference type="PROSITE" id="PS51042">
    <property type="entry name" value="CUT"/>
    <property type="match status" value="2"/>
</dbReference>
<organism evidence="16 18">
    <name type="scientific">Petromyzon marinus</name>
    <name type="common">Sea lamprey</name>
    <dbReference type="NCBI Taxonomy" id="7757"/>
    <lineage>
        <taxon>Eukaryota</taxon>
        <taxon>Metazoa</taxon>
        <taxon>Chordata</taxon>
        <taxon>Craniata</taxon>
        <taxon>Vertebrata</taxon>
        <taxon>Cyclostomata</taxon>
        <taxon>Hyperoartia</taxon>
        <taxon>Petromyzontiformes</taxon>
        <taxon>Petromyzontidae</taxon>
        <taxon>Petromyzon</taxon>
    </lineage>
</organism>
<dbReference type="GO" id="GO:0000978">
    <property type="term" value="F:RNA polymerase II cis-regulatory region sequence-specific DNA binding"/>
    <property type="evidence" value="ECO:0007669"/>
    <property type="project" value="TreeGrafter"/>
</dbReference>
<dbReference type="InterPro" id="IPR010982">
    <property type="entry name" value="Lambda_DNA-bd_dom_sf"/>
</dbReference>
<comment type="subcellular location">
    <subcellularLocation>
        <location evidence="1 10">Nucleus</location>
    </subcellularLocation>
</comment>
<comment type="similarity">
    <text evidence="2">Belongs to the CUT homeobox family.</text>
</comment>
<evidence type="ECO:0000256" key="5">
    <source>
        <dbReference type="ARBA" id="ARBA00023015"/>
    </source>
</evidence>
<dbReference type="InterPro" id="IPR038224">
    <property type="entry name" value="SATB_ULD_sf"/>
</dbReference>
<evidence type="ECO:0000259" key="12">
    <source>
        <dbReference type="PROSITE" id="PS50071"/>
    </source>
</evidence>
<evidence type="ECO:0000256" key="11">
    <source>
        <dbReference type="SAM" id="MobiDB-lite"/>
    </source>
</evidence>
<evidence type="ECO:0000313" key="16">
    <source>
        <dbReference type="Proteomes" id="UP001318040"/>
    </source>
</evidence>
<dbReference type="AlphaFoldDB" id="A0AAJ7T9F6"/>
<dbReference type="InterPro" id="IPR039673">
    <property type="entry name" value="SATB1/SATB2"/>
</dbReference>
<feature type="domain" description="CMP" evidence="14">
    <location>
        <begin position="76"/>
        <end position="179"/>
    </location>
</feature>
<dbReference type="Gene3D" id="1.10.260.70">
    <property type="entry name" value="SATB, CULT domain"/>
    <property type="match status" value="1"/>
</dbReference>
<keyword evidence="5" id="KW-0805">Transcription regulation</keyword>
<dbReference type="Pfam" id="PF16534">
    <property type="entry name" value="ULD"/>
    <property type="match status" value="1"/>
</dbReference>
<dbReference type="InterPro" id="IPR009057">
    <property type="entry name" value="Homeodomain-like_sf"/>
</dbReference>
<feature type="compositionally biased region" description="Basic residues" evidence="11">
    <location>
        <begin position="612"/>
        <end position="645"/>
    </location>
</feature>
<evidence type="ECO:0000256" key="3">
    <source>
        <dbReference type="ARBA" id="ARBA00022737"/>
    </source>
</evidence>
<feature type="domain" description="CUT" evidence="13">
    <location>
        <begin position="517"/>
        <end position="604"/>
    </location>
</feature>
<feature type="region of interest" description="Disordered" evidence="11">
    <location>
        <begin position="883"/>
        <end position="956"/>
    </location>
</feature>
<proteinExistence type="inferred from homology"/>
<dbReference type="Gene3D" id="1.10.10.60">
    <property type="entry name" value="Homeodomain-like"/>
    <property type="match status" value="1"/>
</dbReference>
<evidence type="ECO:0000256" key="6">
    <source>
        <dbReference type="ARBA" id="ARBA00023125"/>
    </source>
</evidence>
<dbReference type="GO" id="GO:0006338">
    <property type="term" value="P:chromatin remodeling"/>
    <property type="evidence" value="ECO:0007669"/>
    <property type="project" value="InterPro"/>
</dbReference>
<feature type="region of interest" description="Disordered" evidence="11">
    <location>
        <begin position="704"/>
        <end position="754"/>
    </location>
</feature>
<evidence type="ECO:0000259" key="15">
    <source>
        <dbReference type="PROSITE" id="PS51983"/>
    </source>
</evidence>
<feature type="region of interest" description="Disordered" evidence="11">
    <location>
        <begin position="256"/>
        <end position="290"/>
    </location>
</feature>
<evidence type="ECO:0000259" key="14">
    <source>
        <dbReference type="PROSITE" id="PS51982"/>
    </source>
</evidence>
<feature type="domain" description="CUTL" evidence="15">
    <location>
        <begin position="182"/>
        <end position="255"/>
    </location>
</feature>
<dbReference type="RefSeq" id="XP_032813268.1">
    <property type="nucleotide sequence ID" value="XM_032957377.1"/>
</dbReference>
<evidence type="ECO:0000313" key="17">
    <source>
        <dbReference type="RefSeq" id="XP_032813268.1"/>
    </source>
</evidence>
<dbReference type="Pfam" id="PF02376">
    <property type="entry name" value="CUT"/>
    <property type="match status" value="2"/>
</dbReference>
<keyword evidence="3" id="KW-0677">Repeat</keyword>
<feature type="compositionally biased region" description="Low complexity" evidence="11">
    <location>
        <begin position="704"/>
        <end position="742"/>
    </location>
</feature>
<dbReference type="Gene3D" id="3.10.20.710">
    <property type="entry name" value="SATB, ubiquitin-like oligomerisation domain"/>
    <property type="match status" value="1"/>
</dbReference>
<evidence type="ECO:0000256" key="10">
    <source>
        <dbReference type="PROSITE-ProRule" id="PRU00108"/>
    </source>
</evidence>
<dbReference type="GO" id="GO:0005634">
    <property type="term" value="C:nucleus"/>
    <property type="evidence" value="ECO:0007669"/>
    <property type="project" value="UniProtKB-SubCell"/>
</dbReference>
<dbReference type="SUPFAM" id="SSF46689">
    <property type="entry name" value="Homeodomain-like"/>
    <property type="match status" value="1"/>
</dbReference>
<evidence type="ECO:0000256" key="1">
    <source>
        <dbReference type="ARBA" id="ARBA00004123"/>
    </source>
</evidence>
<dbReference type="PROSITE" id="PS51983">
    <property type="entry name" value="CUTL"/>
    <property type="match status" value="1"/>
</dbReference>
<keyword evidence="6 10" id="KW-0238">DNA-binding</keyword>
<accession>A0AAJ7T9F6</accession>
<keyword evidence="9 10" id="KW-0539">Nucleus</keyword>
<dbReference type="InterPro" id="IPR038216">
    <property type="entry name" value="SATB_CUTL_sf"/>
</dbReference>
<feature type="region of interest" description="Disordered" evidence="11">
    <location>
        <begin position="1"/>
        <end position="59"/>
    </location>
</feature>